<organism evidence="1 2">
    <name type="scientific">Scortum barcoo</name>
    <name type="common">barcoo grunter</name>
    <dbReference type="NCBI Taxonomy" id="214431"/>
    <lineage>
        <taxon>Eukaryota</taxon>
        <taxon>Metazoa</taxon>
        <taxon>Chordata</taxon>
        <taxon>Craniata</taxon>
        <taxon>Vertebrata</taxon>
        <taxon>Euteleostomi</taxon>
        <taxon>Actinopterygii</taxon>
        <taxon>Neopterygii</taxon>
        <taxon>Teleostei</taxon>
        <taxon>Neoteleostei</taxon>
        <taxon>Acanthomorphata</taxon>
        <taxon>Eupercaria</taxon>
        <taxon>Centrarchiformes</taxon>
        <taxon>Terapontoidei</taxon>
        <taxon>Terapontidae</taxon>
        <taxon>Scortum</taxon>
    </lineage>
</organism>
<dbReference type="Proteomes" id="UP000831701">
    <property type="component" value="Chromosome 15"/>
</dbReference>
<dbReference type="EMBL" id="CM041545">
    <property type="protein sequence ID" value="KAI3362115.1"/>
    <property type="molecule type" value="Genomic_DNA"/>
</dbReference>
<keyword evidence="2" id="KW-1185">Reference proteome</keyword>
<sequence>MDVLTKDLARADADTEMTMLTPEDITEQNPGASDEVEDLRNSLREAVHDDSIRPKMQCLMMDSSFSMVTMQGEDSGIAWETTPSRCTTPWASEAGNSTVDLSSPVAVQPATPGSVPAGKIIFVMDEELISRQKKTKERVRGQKNKADRQVLAESSENISGRPELVGVSQPNVKTEGEGDEEETNDPLVDKEQRLFSLVSEGSEILNIVVPPKLATVDEEESKEMVDNLSYLEESPFPKASEEIHDNDLMISTASGAASDNQANPSPSIRPHIMDPPGAPVTRPPARGSAGNVDYFEAFTLIDAQAPGSPAVIAKEQVEQDAEVVTNSQDIEKPVQPEDNVTTTTATVYNDKSDTISLEEITSELLDEVFYGGTDDHLMKGLNKDDGCGVALGTPSRLPSKPSGSTLFGSQEDILTPIFLPEGPPKIIDPILLEEPKAMAFLYTDLYEEAMGCRQKEEDTESMTSEKSFHSRHSDREARGYLEKYVLIDETPAVEVEPTDRGQFPEEGPRTLSQDLYDFSDFTPKPEKGEMPNSAEEITDFFRSSANSSPCDIEPFPRSLEENETQSTTKDKSKDKTKKNVSIKLEKGAEIPVDPLSVSSFEFLPEEPDWGSTDNHPADLGVSGHTDRESEWRQELEMQKPVAPPRRKAPSALKACLDLTPLTPVEVIVQEKEEAGGKEQQEEEKETASPAETADEGDGEETTQNSFNVALSENVLAAMESPHTESVKESNETAVTNTAEERDTDTVEGKEKSETEAATKQSEPEEI</sequence>
<accession>A0ACB8W383</accession>
<comment type="caution">
    <text evidence="1">The sequence shown here is derived from an EMBL/GenBank/DDBJ whole genome shotgun (WGS) entry which is preliminary data.</text>
</comment>
<evidence type="ECO:0000313" key="2">
    <source>
        <dbReference type="Proteomes" id="UP000831701"/>
    </source>
</evidence>
<evidence type="ECO:0000313" key="1">
    <source>
        <dbReference type="EMBL" id="KAI3362115.1"/>
    </source>
</evidence>
<feature type="non-terminal residue" evidence="1">
    <location>
        <position position="766"/>
    </location>
</feature>
<proteinExistence type="predicted"/>
<name>A0ACB8W383_9TELE</name>
<protein>
    <submittedName>
        <fullName evidence="1">Uncharacterized protein</fullName>
    </submittedName>
</protein>
<gene>
    <name evidence="1" type="ORF">L3Q82_012434</name>
</gene>
<reference evidence="1" key="1">
    <citation type="submission" date="2022-04" db="EMBL/GenBank/DDBJ databases">
        <title>Jade perch genome.</title>
        <authorList>
            <person name="Chao B."/>
        </authorList>
    </citation>
    <scope>NUCLEOTIDE SEQUENCE</scope>
    <source>
        <strain evidence="1">CB-2022</strain>
    </source>
</reference>